<dbReference type="EMBL" id="AZSP01000178">
    <property type="protein sequence ID" value="PVE10682.1"/>
    <property type="molecule type" value="Genomic_DNA"/>
</dbReference>
<feature type="region of interest" description="Disordered" evidence="1">
    <location>
        <begin position="1"/>
        <end position="37"/>
    </location>
</feature>
<dbReference type="Proteomes" id="UP000245992">
    <property type="component" value="Unassembled WGS sequence"/>
</dbReference>
<evidence type="ECO:0000313" key="3">
    <source>
        <dbReference type="Proteomes" id="UP000245992"/>
    </source>
</evidence>
<proteinExistence type="predicted"/>
<dbReference type="STRING" id="1440053.GCA_000718095_02024"/>
<sequence length="55" mass="6125">MARDSLSIEEIDKPATSGGGQDYVRWDPDWVPPDFPEPTRELVERVAVGLRGLAE</sequence>
<organism evidence="2 3">
    <name type="scientific">Streptomyces scopuliridis RB72</name>
    <dbReference type="NCBI Taxonomy" id="1440053"/>
    <lineage>
        <taxon>Bacteria</taxon>
        <taxon>Bacillati</taxon>
        <taxon>Actinomycetota</taxon>
        <taxon>Actinomycetes</taxon>
        <taxon>Kitasatosporales</taxon>
        <taxon>Streptomycetaceae</taxon>
        <taxon>Streptomyces</taxon>
    </lineage>
</organism>
<gene>
    <name evidence="2" type="ORF">Y717_26195</name>
</gene>
<comment type="caution">
    <text evidence="2">The sequence shown here is derived from an EMBL/GenBank/DDBJ whole genome shotgun (WGS) entry which is preliminary data.</text>
</comment>
<accession>A0A2T7T692</accession>
<dbReference type="AlphaFoldDB" id="A0A2T7T692"/>
<evidence type="ECO:0000313" key="2">
    <source>
        <dbReference type="EMBL" id="PVE10682.1"/>
    </source>
</evidence>
<protein>
    <submittedName>
        <fullName evidence="2">Uncharacterized protein</fullName>
    </submittedName>
</protein>
<keyword evidence="3" id="KW-1185">Reference proteome</keyword>
<reference evidence="2 3" key="1">
    <citation type="submission" date="2013-12" db="EMBL/GenBank/DDBJ databases">
        <title>Annotated genome of Streptomyces scopuliridis.</title>
        <authorList>
            <person name="Olson J.B."/>
        </authorList>
    </citation>
    <scope>NUCLEOTIDE SEQUENCE [LARGE SCALE GENOMIC DNA]</scope>
    <source>
        <strain evidence="2 3">RB72</strain>
    </source>
</reference>
<name>A0A2T7T692_9ACTN</name>
<evidence type="ECO:0000256" key="1">
    <source>
        <dbReference type="SAM" id="MobiDB-lite"/>
    </source>
</evidence>